<name>A0A443Z277_9SPHI</name>
<reference evidence="8 9" key="1">
    <citation type="submission" date="2018-06" db="EMBL/GenBank/DDBJ databases">
        <title>Pedobacter endophyticus sp. nov., an endophytic bacterium isolated from a leaf of Triticum aestivum.</title>
        <authorList>
            <person name="Zhang L."/>
        </authorList>
    </citation>
    <scope>NUCLEOTIDE SEQUENCE [LARGE SCALE GENOMIC DNA]</scope>
    <source>
        <strain evidence="8 9">CM134L-2</strain>
    </source>
</reference>
<dbReference type="InterPro" id="IPR011990">
    <property type="entry name" value="TPR-like_helical_dom_sf"/>
</dbReference>
<keyword evidence="9" id="KW-1185">Reference proteome</keyword>
<accession>A0A443Z277</accession>
<dbReference type="Gene3D" id="1.25.40.390">
    <property type="match status" value="1"/>
</dbReference>
<dbReference type="InterPro" id="IPR033985">
    <property type="entry name" value="SusD-like_N"/>
</dbReference>
<evidence type="ECO:0000256" key="3">
    <source>
        <dbReference type="ARBA" id="ARBA00022729"/>
    </source>
</evidence>
<evidence type="ECO:0000259" key="6">
    <source>
        <dbReference type="Pfam" id="PF07980"/>
    </source>
</evidence>
<keyword evidence="4" id="KW-0472">Membrane</keyword>
<sequence length="446" mass="50440">MKKLNYIIVLCTTLSLLSCEKFLDERSKSNLRIATTVSDFQSLLDNYSVMNYMDLSSAEMVAGDFYLTDADWASRAEQERRLYLWATSNVMDLTTNDWINMYNMVYRANTVIEGTPALHALNSVEWRSVLGQGYYYRAKSFLQLLGSYALAYDEAEENPGIPLRLDTDFNKPSVRASVKQGYQQLVADLHKAIPLLPVTAVHVMRPSKPAAHALLARAYLMMRKYEQAGLHADSCLQLKSNLIDYNTLNLSLTNPFVMFHPETIHYTRFQNPSSLSNIRAKISLEIINSYADGDLRKQAFYRLSNGAYAQRGSYSGETIPFGGLATDEVYLVRAESYARAGRLEAAMDDVNTLLKMRWDKRKSFIPYTANTKEAAINVVLLERRKELTLRGLRWSDIKRLNKEGRGISLSRTINGVTYTLPANSARFANPIPEGVINASGMAQNQY</sequence>
<keyword evidence="5" id="KW-0998">Cell outer membrane</keyword>
<dbReference type="PROSITE" id="PS51257">
    <property type="entry name" value="PROKAR_LIPOPROTEIN"/>
    <property type="match status" value="1"/>
</dbReference>
<evidence type="ECO:0000256" key="1">
    <source>
        <dbReference type="ARBA" id="ARBA00004442"/>
    </source>
</evidence>
<keyword evidence="3" id="KW-0732">Signal</keyword>
<dbReference type="SUPFAM" id="SSF48452">
    <property type="entry name" value="TPR-like"/>
    <property type="match status" value="1"/>
</dbReference>
<evidence type="ECO:0000256" key="5">
    <source>
        <dbReference type="ARBA" id="ARBA00023237"/>
    </source>
</evidence>
<dbReference type="GO" id="GO:0009279">
    <property type="term" value="C:cell outer membrane"/>
    <property type="evidence" value="ECO:0007669"/>
    <property type="project" value="UniProtKB-SubCell"/>
</dbReference>
<evidence type="ECO:0000313" key="8">
    <source>
        <dbReference type="EMBL" id="RWU10616.1"/>
    </source>
</evidence>
<proteinExistence type="inferred from homology"/>
<dbReference type="OrthoDB" id="653598at2"/>
<feature type="domain" description="SusD-like N-terminal" evidence="7">
    <location>
        <begin position="21"/>
        <end position="220"/>
    </location>
</feature>
<dbReference type="EMBL" id="SAYW01000001">
    <property type="protein sequence ID" value="RWU10616.1"/>
    <property type="molecule type" value="Genomic_DNA"/>
</dbReference>
<dbReference type="Proteomes" id="UP000284120">
    <property type="component" value="Unassembled WGS sequence"/>
</dbReference>
<comment type="caution">
    <text evidence="8">The sequence shown here is derived from an EMBL/GenBank/DDBJ whole genome shotgun (WGS) entry which is preliminary data.</text>
</comment>
<evidence type="ECO:0000256" key="4">
    <source>
        <dbReference type="ARBA" id="ARBA00023136"/>
    </source>
</evidence>
<dbReference type="Pfam" id="PF14322">
    <property type="entry name" value="SusD-like_3"/>
    <property type="match status" value="1"/>
</dbReference>
<dbReference type="AlphaFoldDB" id="A0A443Z277"/>
<dbReference type="Pfam" id="PF07980">
    <property type="entry name" value="SusD_RagB"/>
    <property type="match status" value="1"/>
</dbReference>
<comment type="similarity">
    <text evidence="2">Belongs to the SusD family.</text>
</comment>
<dbReference type="RefSeq" id="WP_113646103.1">
    <property type="nucleotide sequence ID" value="NZ_QMHN01000001.1"/>
</dbReference>
<feature type="domain" description="RagB/SusD" evidence="6">
    <location>
        <begin position="326"/>
        <end position="437"/>
    </location>
</feature>
<protein>
    <submittedName>
        <fullName evidence="8">RagB/SusD family nutrient uptake outer membrane protein</fullName>
    </submittedName>
</protein>
<organism evidence="8 9">
    <name type="scientific">Pedobacter chitinilyticus</name>
    <dbReference type="NCBI Taxonomy" id="2233776"/>
    <lineage>
        <taxon>Bacteria</taxon>
        <taxon>Pseudomonadati</taxon>
        <taxon>Bacteroidota</taxon>
        <taxon>Sphingobacteriia</taxon>
        <taxon>Sphingobacteriales</taxon>
        <taxon>Sphingobacteriaceae</taxon>
        <taxon>Pedobacter</taxon>
    </lineage>
</organism>
<evidence type="ECO:0000256" key="2">
    <source>
        <dbReference type="ARBA" id="ARBA00006275"/>
    </source>
</evidence>
<evidence type="ECO:0000259" key="7">
    <source>
        <dbReference type="Pfam" id="PF14322"/>
    </source>
</evidence>
<dbReference type="InterPro" id="IPR012944">
    <property type="entry name" value="SusD_RagB_dom"/>
</dbReference>
<evidence type="ECO:0000313" key="9">
    <source>
        <dbReference type="Proteomes" id="UP000284120"/>
    </source>
</evidence>
<gene>
    <name evidence="8" type="ORF">DPV69_04560</name>
</gene>
<comment type="subcellular location">
    <subcellularLocation>
        <location evidence="1">Cell outer membrane</location>
    </subcellularLocation>
</comment>